<protein>
    <submittedName>
        <fullName evidence="1">Uncharacterized protein</fullName>
    </submittedName>
</protein>
<proteinExistence type="predicted"/>
<gene>
    <name evidence="1" type="ORF">ACEZDE_18790</name>
</gene>
<evidence type="ECO:0000313" key="1">
    <source>
        <dbReference type="EMBL" id="MFC1418662.1"/>
    </source>
</evidence>
<organism evidence="1 2">
    <name type="scientific">Streptacidiphilus cavernicola</name>
    <dbReference type="NCBI Taxonomy" id="3342716"/>
    <lineage>
        <taxon>Bacteria</taxon>
        <taxon>Bacillati</taxon>
        <taxon>Actinomycetota</taxon>
        <taxon>Actinomycetes</taxon>
        <taxon>Kitasatosporales</taxon>
        <taxon>Streptomycetaceae</taxon>
        <taxon>Streptacidiphilus</taxon>
    </lineage>
</organism>
<name>A0ABV6VY19_9ACTN</name>
<reference evidence="1 2" key="1">
    <citation type="submission" date="2024-09" db="EMBL/GenBank/DDBJ databases">
        <authorList>
            <person name="Lee S.D."/>
        </authorList>
    </citation>
    <scope>NUCLEOTIDE SEQUENCE [LARGE SCALE GENOMIC DNA]</scope>
    <source>
        <strain evidence="1 2">N8-3</strain>
    </source>
</reference>
<dbReference type="EMBL" id="JBHFAB010000013">
    <property type="protein sequence ID" value="MFC1418662.1"/>
    <property type="molecule type" value="Genomic_DNA"/>
</dbReference>
<comment type="caution">
    <text evidence="1">The sequence shown here is derived from an EMBL/GenBank/DDBJ whole genome shotgun (WGS) entry which is preliminary data.</text>
</comment>
<dbReference type="Proteomes" id="UP001592531">
    <property type="component" value="Unassembled WGS sequence"/>
</dbReference>
<sequence length="138" mass="15312">MSDPTRAAVPTAELYYEDRSASRGYGPAPDPDRVRIARRYRLHAAPDLDTALTGLDFAVRPQELYLKWQSEQGQPLALAGAYVYGGRVRDDDTVNPARALQPVCFVHRIKGLEQPVVPDWIAALLAEHDCFTGKDPHA</sequence>
<accession>A0ABV6VY19</accession>
<keyword evidence="2" id="KW-1185">Reference proteome</keyword>
<evidence type="ECO:0000313" key="2">
    <source>
        <dbReference type="Proteomes" id="UP001592531"/>
    </source>
</evidence>
<dbReference type="RefSeq" id="WP_380537458.1">
    <property type="nucleotide sequence ID" value="NZ_JBHFAB010000013.1"/>
</dbReference>